<evidence type="ECO:0000256" key="3">
    <source>
        <dbReference type="ARBA" id="ARBA00004141"/>
    </source>
</evidence>
<dbReference type="SMART" id="SM00044">
    <property type="entry name" value="CYCc"/>
    <property type="match status" value="2"/>
</dbReference>
<comment type="subcellular location">
    <subcellularLocation>
        <location evidence="3">Membrane</location>
        <topology evidence="3">Multi-pass membrane protein</topology>
    </subcellularLocation>
</comment>
<dbReference type="AlphaFoldDB" id="A0A075B2S4"/>
<keyword evidence="7" id="KW-0547">Nucleotide-binding</keyword>
<evidence type="ECO:0000256" key="5">
    <source>
        <dbReference type="ARBA" id="ARBA00022692"/>
    </source>
</evidence>
<evidence type="ECO:0000259" key="17">
    <source>
        <dbReference type="PROSITE" id="PS50125"/>
    </source>
</evidence>
<evidence type="ECO:0000256" key="7">
    <source>
        <dbReference type="ARBA" id="ARBA00022741"/>
    </source>
</evidence>
<accession>A0A075B2S4</accession>
<evidence type="ECO:0000256" key="1">
    <source>
        <dbReference type="ARBA" id="ARBA00001593"/>
    </source>
</evidence>
<dbReference type="PANTHER" id="PTHR45627">
    <property type="entry name" value="ADENYLATE CYCLASE TYPE 1"/>
    <property type="match status" value="1"/>
</dbReference>
<reference evidence="18 19" key="1">
    <citation type="journal article" date="2013" name="Curr. Biol.">
        <title>Shared signatures of parasitism and phylogenomics unite Cryptomycota and microsporidia.</title>
        <authorList>
            <person name="James T.Y."/>
            <person name="Pelin A."/>
            <person name="Bonen L."/>
            <person name="Ahrendt S."/>
            <person name="Sain D."/>
            <person name="Corradi N."/>
            <person name="Stajich J.E."/>
        </authorList>
    </citation>
    <scope>NUCLEOTIDE SEQUENCE [LARGE SCALE GENOMIC DNA]</scope>
    <source>
        <strain evidence="18 19">CSF55</strain>
    </source>
</reference>
<feature type="domain" description="Guanylate cyclase" evidence="17">
    <location>
        <begin position="947"/>
        <end position="1120"/>
    </location>
</feature>
<comment type="similarity">
    <text evidence="14">Belongs to the adenylyl cyclase class-4/guanylyl cyclase family.</text>
</comment>
<evidence type="ECO:0000313" key="18">
    <source>
        <dbReference type="EMBL" id="EPZ36907.1"/>
    </source>
</evidence>
<evidence type="ECO:0000256" key="9">
    <source>
        <dbReference type="ARBA" id="ARBA00022842"/>
    </source>
</evidence>
<dbReference type="EC" id="4.6.1.1" evidence="4"/>
<dbReference type="OrthoDB" id="60033at2759"/>
<dbReference type="InterPro" id="IPR029787">
    <property type="entry name" value="Nucleotide_cyclase"/>
</dbReference>
<feature type="transmembrane region" description="Helical" evidence="16">
    <location>
        <begin position="819"/>
        <end position="839"/>
    </location>
</feature>
<dbReference type="GO" id="GO:0005524">
    <property type="term" value="F:ATP binding"/>
    <property type="evidence" value="ECO:0007669"/>
    <property type="project" value="UniProtKB-KW"/>
</dbReference>
<evidence type="ECO:0000256" key="13">
    <source>
        <dbReference type="ARBA" id="ARBA00023239"/>
    </source>
</evidence>
<dbReference type="SUPFAM" id="SSF55073">
    <property type="entry name" value="Nucleotide cyclase"/>
    <property type="match status" value="3"/>
</dbReference>
<evidence type="ECO:0000256" key="12">
    <source>
        <dbReference type="ARBA" id="ARBA00023136"/>
    </source>
</evidence>
<dbReference type="GO" id="GO:0006171">
    <property type="term" value="P:cAMP biosynthetic process"/>
    <property type="evidence" value="ECO:0007669"/>
    <property type="project" value="UniProtKB-KW"/>
</dbReference>
<evidence type="ECO:0000256" key="8">
    <source>
        <dbReference type="ARBA" id="ARBA00022840"/>
    </source>
</evidence>
<keyword evidence="10 16" id="KW-1133">Transmembrane helix</keyword>
<feature type="transmembrane region" description="Helical" evidence="16">
    <location>
        <begin position="221"/>
        <end position="244"/>
    </location>
</feature>
<feature type="transmembrane region" description="Helical" evidence="16">
    <location>
        <begin position="860"/>
        <end position="882"/>
    </location>
</feature>
<keyword evidence="5 16" id="KW-0812">Transmembrane</keyword>
<evidence type="ECO:0000256" key="2">
    <source>
        <dbReference type="ARBA" id="ARBA00001946"/>
    </source>
</evidence>
<evidence type="ECO:0000256" key="11">
    <source>
        <dbReference type="ARBA" id="ARBA00022998"/>
    </source>
</evidence>
<evidence type="ECO:0000256" key="15">
    <source>
        <dbReference type="SAM" id="MobiDB-lite"/>
    </source>
</evidence>
<sequence length="1179" mass="135016">MSVSNPHDQNQSPRKPPDISETNSRRRNTDVSIVSTISSFAQSPLKSFTWKITLDDKLQEQYLNYQKPFFLKQWRGRGNLGILASVLFAAYAYLVSADMGFKFIYYVISLTMLVLSVAFVMITRTEWYKRNAFPVFSTYMFFLGVALSCLDMNAMSTDPAGYFFCFLALLYTTQTPDHRYLGAMGTLLVLVACILLSLSIINPNRRYDVCQINSNGNCEKSVALTCLYYIVANFIGWVYSFVSLTDSKKQFYKMYSLWEERRMMQEASEKADALALSIIPKGVWDDFRKGEKVDLNGIMSNPTYSYRNVTILFGDIVGFTTLSTTVSAEYLVELLNSIFLEFDNIVAHYGLEKIKTLGDCYMLCAGLPEPVSHHALKAVVVGKKMIRAVSTLTALQPVSLQLRVGIHTGDIKTLGDCYMLCAGLPEPVSHHALKAVVVGKKMIRAVSTLTALQPVSLQLRVGIHTGDVVAGILGEERIIFDVWSNDVTIASMMEQTGRPSSVHISEDTKNLLEDYCTLEQGEVLYHEDTKRNIQTYFVTDINESVKKLNLDQTIQPNLSQEVKEDKQVEFVEDNQPVSRSRRLSIIPRRFIKEDKQVEFLEDNQPVARSRRLSIIPRRFSVAKSVPVSRQHTIDRRALFSTTVKNTNSIPNSNKAFYETMEPIRKKMNESINQFTVTFKRDEEEQEYLSIHSSKYNGRLMLNLIFTTIICLVQLIKNSILIVEGWPWRISLIGLFLQLFQILYVYLKINLYDKAIRQSSSIPKNFLLKELGTFGDKLLNITRNIISIDIKHGLLFPIWFFVFEITQLILHIIFLRYYNLILADIYIIILNSVLYTRFSWKSVTIINGFYSLIFHILQPKSFLIRTNYSTVGFATLLIILLSLSSRKLELGVRITYLLKTDLKQRKFEIDDMRLKAEKLLYKLLPKHIVDRLKRHPDKEISDCIESAGILFCAVHNFRETDERSITILNDIFCRFDQLLPVYGVEKIKTVGSYATYMSACGLEDYKSQARKRYRSKSIDNNIGSPSLTICEVETELASEEKLNVKYQINKEDASKKAKYKRFLEYALALQSKINEINLVYNSAYKLMIGIHIGPLVAGVIGRSKFSYDVWGDTVNVASRMESSANPGEIQVTEKVYMLLRDDFEFDYRGIQQIKGKGKMKTYTVKRKKTSKLLVSQDLIN</sequence>
<comment type="catalytic activity">
    <reaction evidence="1">
        <text>ATP = 3',5'-cyclic AMP + diphosphate</text>
        <dbReference type="Rhea" id="RHEA:15389"/>
        <dbReference type="ChEBI" id="CHEBI:30616"/>
        <dbReference type="ChEBI" id="CHEBI:33019"/>
        <dbReference type="ChEBI" id="CHEBI:58165"/>
        <dbReference type="EC" id="4.6.1.1"/>
    </reaction>
</comment>
<protein>
    <recommendedName>
        <fullName evidence="4">adenylate cyclase</fullName>
        <ecNumber evidence="4">4.6.1.1</ecNumber>
    </recommendedName>
</protein>
<dbReference type="Gene3D" id="3.30.70.1230">
    <property type="entry name" value="Nucleotide cyclase"/>
    <property type="match status" value="3"/>
</dbReference>
<feature type="transmembrane region" description="Helical" evidence="16">
    <location>
        <begin position="180"/>
        <end position="201"/>
    </location>
</feature>
<keyword evidence="13 14" id="KW-0456">Lyase</keyword>
<evidence type="ECO:0000256" key="4">
    <source>
        <dbReference type="ARBA" id="ARBA00012201"/>
    </source>
</evidence>
<dbReference type="GO" id="GO:0007189">
    <property type="term" value="P:adenylate cyclase-activating G protein-coupled receptor signaling pathway"/>
    <property type="evidence" value="ECO:0007669"/>
    <property type="project" value="TreeGrafter"/>
</dbReference>
<feature type="transmembrane region" description="Helical" evidence="16">
    <location>
        <begin position="727"/>
        <end position="746"/>
    </location>
</feature>
<dbReference type="InterPro" id="IPR001054">
    <property type="entry name" value="A/G_cyclase"/>
</dbReference>
<dbReference type="EMBL" id="KE560395">
    <property type="protein sequence ID" value="EPZ36907.1"/>
    <property type="molecule type" value="Genomic_DNA"/>
</dbReference>
<dbReference type="GO" id="GO:0005886">
    <property type="term" value="C:plasma membrane"/>
    <property type="evidence" value="ECO:0007669"/>
    <property type="project" value="TreeGrafter"/>
</dbReference>
<keyword evidence="8" id="KW-0067">ATP-binding</keyword>
<dbReference type="PANTHER" id="PTHR45627:SF12">
    <property type="entry name" value="ADENYLATE CYCLASE TYPE 2"/>
    <property type="match status" value="1"/>
</dbReference>
<feature type="transmembrane region" description="Helical" evidence="16">
    <location>
        <begin position="80"/>
        <end position="97"/>
    </location>
</feature>
<feature type="transmembrane region" description="Helical" evidence="16">
    <location>
        <begin position="131"/>
        <end position="148"/>
    </location>
</feature>
<comment type="cofactor">
    <cofactor evidence="2">
        <name>Mg(2+)</name>
        <dbReference type="ChEBI" id="CHEBI:18420"/>
    </cofactor>
</comment>
<organism evidence="18 19">
    <name type="scientific">Rozella allomycis (strain CSF55)</name>
    <dbReference type="NCBI Taxonomy" id="988480"/>
    <lineage>
        <taxon>Eukaryota</taxon>
        <taxon>Fungi</taxon>
        <taxon>Fungi incertae sedis</taxon>
        <taxon>Cryptomycota</taxon>
        <taxon>Cryptomycota incertae sedis</taxon>
        <taxon>Rozella</taxon>
    </lineage>
</organism>
<feature type="transmembrane region" description="Helical" evidence="16">
    <location>
        <begin position="792"/>
        <end position="813"/>
    </location>
</feature>
<dbReference type="GO" id="GO:0035556">
    <property type="term" value="P:intracellular signal transduction"/>
    <property type="evidence" value="ECO:0007669"/>
    <property type="project" value="InterPro"/>
</dbReference>
<feature type="region of interest" description="Disordered" evidence="15">
    <location>
        <begin position="1"/>
        <end position="27"/>
    </location>
</feature>
<evidence type="ECO:0000256" key="14">
    <source>
        <dbReference type="RuleBase" id="RU000405"/>
    </source>
</evidence>
<dbReference type="InterPro" id="IPR018297">
    <property type="entry name" value="A/G_cyclase_CS"/>
</dbReference>
<evidence type="ECO:0000256" key="16">
    <source>
        <dbReference type="SAM" id="Phobius"/>
    </source>
</evidence>
<feature type="compositionally biased region" description="Basic and acidic residues" evidence="15">
    <location>
        <begin position="15"/>
        <end position="27"/>
    </location>
</feature>
<dbReference type="Proteomes" id="UP000030755">
    <property type="component" value="Unassembled WGS sequence"/>
</dbReference>
<proteinExistence type="inferred from homology"/>
<feature type="compositionally biased region" description="Polar residues" evidence="15">
    <location>
        <begin position="1"/>
        <end position="13"/>
    </location>
</feature>
<dbReference type="GO" id="GO:0046872">
    <property type="term" value="F:metal ion binding"/>
    <property type="evidence" value="ECO:0007669"/>
    <property type="project" value="UniProtKB-KW"/>
</dbReference>
<gene>
    <name evidence="18" type="ORF">O9G_004266</name>
</gene>
<dbReference type="CDD" id="cd07302">
    <property type="entry name" value="CHD"/>
    <property type="match status" value="2"/>
</dbReference>
<dbReference type="STRING" id="988480.A0A075B2S4"/>
<keyword evidence="12 16" id="KW-0472">Membrane</keyword>
<dbReference type="HOGENOM" id="CLU_273212_0_0_1"/>
<evidence type="ECO:0000256" key="6">
    <source>
        <dbReference type="ARBA" id="ARBA00022723"/>
    </source>
</evidence>
<keyword evidence="11" id="KW-0115">cAMP biosynthesis</keyword>
<feature type="transmembrane region" description="Helical" evidence="16">
    <location>
        <begin position="103"/>
        <end position="122"/>
    </location>
</feature>
<dbReference type="PROSITE" id="PS50125">
    <property type="entry name" value="GUANYLATE_CYCLASE_2"/>
    <property type="match status" value="2"/>
</dbReference>
<dbReference type="GO" id="GO:0004016">
    <property type="term" value="F:adenylate cyclase activity"/>
    <property type="evidence" value="ECO:0007669"/>
    <property type="project" value="UniProtKB-EC"/>
</dbReference>
<dbReference type="PROSITE" id="PS00452">
    <property type="entry name" value="GUANYLATE_CYCLASE_1"/>
    <property type="match status" value="2"/>
</dbReference>
<evidence type="ECO:0000256" key="10">
    <source>
        <dbReference type="ARBA" id="ARBA00022989"/>
    </source>
</evidence>
<name>A0A075B2S4_ROZAC</name>
<keyword evidence="6" id="KW-0479">Metal-binding</keyword>
<keyword evidence="19" id="KW-1185">Reference proteome</keyword>
<dbReference type="Pfam" id="PF00211">
    <property type="entry name" value="Guanylate_cyc"/>
    <property type="match status" value="3"/>
</dbReference>
<keyword evidence="9" id="KW-0460">Magnesium</keyword>
<evidence type="ECO:0000313" key="19">
    <source>
        <dbReference type="Proteomes" id="UP000030755"/>
    </source>
</evidence>
<feature type="domain" description="Guanylate cyclase" evidence="17">
    <location>
        <begin position="310"/>
        <end position="494"/>
    </location>
</feature>